<protein>
    <submittedName>
        <fullName evidence="1">Uncharacterized protein</fullName>
    </submittedName>
</protein>
<evidence type="ECO:0000313" key="1">
    <source>
        <dbReference type="EMBL" id="KKU56203.1"/>
    </source>
</evidence>
<dbReference type="Proteomes" id="UP000034607">
    <property type="component" value="Unassembled WGS sequence"/>
</dbReference>
<comment type="caution">
    <text evidence="1">The sequence shown here is derived from an EMBL/GenBank/DDBJ whole genome shotgun (WGS) entry which is preliminary data.</text>
</comment>
<dbReference type="AlphaFoldDB" id="A0A0G1TPZ2"/>
<reference evidence="1 2" key="1">
    <citation type="journal article" date="2015" name="Nature">
        <title>rRNA introns, odd ribosomes, and small enigmatic genomes across a large radiation of phyla.</title>
        <authorList>
            <person name="Brown C.T."/>
            <person name="Hug L.A."/>
            <person name="Thomas B.C."/>
            <person name="Sharon I."/>
            <person name="Castelle C.J."/>
            <person name="Singh A."/>
            <person name="Wilkins M.J."/>
            <person name="Williams K.H."/>
            <person name="Banfield J.F."/>
        </authorList>
    </citation>
    <scope>NUCLEOTIDE SEQUENCE [LARGE SCALE GENOMIC DNA]</scope>
</reference>
<proteinExistence type="predicted"/>
<gene>
    <name evidence="1" type="ORF">UX78_C0011G0010</name>
</gene>
<name>A0A0G1TPZ2_9BACT</name>
<organism evidence="1 2">
    <name type="scientific">Candidatus Amesbacteria bacterium GW2011_GWA2_47_11</name>
    <dbReference type="NCBI Taxonomy" id="1618357"/>
    <lineage>
        <taxon>Bacteria</taxon>
        <taxon>Candidatus Amesiibacteriota</taxon>
    </lineage>
</organism>
<dbReference type="EMBL" id="LCNM01000011">
    <property type="protein sequence ID" value="KKU56203.1"/>
    <property type="molecule type" value="Genomic_DNA"/>
</dbReference>
<sequence>MVKKEFSFQEGQADDYQILIKLAGQLIQARYPLKLTEVAPPGQAEPSLTVKTRDPKIFSAFTIAIKAMQANRKLLETQMTAQAVGQKIWMSNGQNRWPRERITLEEIERNNQALANLAIRDKLGSGPLSVLSSIVRGLFNR</sequence>
<evidence type="ECO:0000313" key="2">
    <source>
        <dbReference type="Proteomes" id="UP000034607"/>
    </source>
</evidence>
<accession>A0A0G1TPZ2</accession>